<dbReference type="EMBL" id="AUWU02000008">
    <property type="protein sequence ID" value="KAH0570000.1"/>
    <property type="molecule type" value="Genomic_DNA"/>
</dbReference>
<organism evidence="1">
    <name type="scientific">Spironucleus salmonicida</name>
    <dbReference type="NCBI Taxonomy" id="348837"/>
    <lineage>
        <taxon>Eukaryota</taxon>
        <taxon>Metamonada</taxon>
        <taxon>Diplomonadida</taxon>
        <taxon>Hexamitidae</taxon>
        <taxon>Hexamitinae</taxon>
        <taxon>Spironucleus</taxon>
    </lineage>
</organism>
<evidence type="ECO:0000313" key="2">
    <source>
        <dbReference type="EMBL" id="KAH0570000.1"/>
    </source>
</evidence>
<proteinExistence type="predicted"/>
<accession>V6LDH2</accession>
<dbReference type="VEuPathDB" id="GiardiaDB:SS50377_27974"/>
<reference evidence="2" key="2">
    <citation type="submission" date="2020-12" db="EMBL/GenBank/DDBJ databases">
        <title>New Spironucleus salmonicida genome in near-complete chromosomes.</title>
        <authorList>
            <person name="Xu F."/>
            <person name="Kurt Z."/>
            <person name="Jimenez-Gonzalez A."/>
            <person name="Astvaldsson A."/>
            <person name="Andersson J.O."/>
            <person name="Svard S.G."/>
        </authorList>
    </citation>
    <scope>NUCLEOTIDE SEQUENCE</scope>
    <source>
        <strain evidence="2">ATCC 50377</strain>
    </source>
</reference>
<protein>
    <submittedName>
        <fullName evidence="1">Uncharacterized protein</fullName>
    </submittedName>
</protein>
<sequence length="128" mass="14206">MINNQTQVSDQIVNDRSRSRLFDSLYFPSIPPVPLIRRPEEEVYYHQKACYYVHYMRCGDVCCKQEPCTPLAIEEEEILTAPATRGVTASTIRRATCASSSGCQVVSRGTPVTENSGRGYEAALAVGK</sequence>
<name>V6LDH2_9EUKA</name>
<keyword evidence="3" id="KW-1185">Reference proteome</keyword>
<reference evidence="1 2" key="1">
    <citation type="journal article" date="2014" name="PLoS Genet.">
        <title>The Genome of Spironucleus salmonicida Highlights a Fish Pathogen Adapted to Fluctuating Environments.</title>
        <authorList>
            <person name="Xu F."/>
            <person name="Jerlstrom-Hultqvist J."/>
            <person name="Einarsson E."/>
            <person name="Astvaldsson A."/>
            <person name="Svard S.G."/>
            <person name="Andersson J.O."/>
        </authorList>
    </citation>
    <scope>NUCLEOTIDE SEQUENCE</scope>
    <source>
        <strain evidence="2">ATCC 50377</strain>
    </source>
</reference>
<evidence type="ECO:0000313" key="1">
    <source>
        <dbReference type="EMBL" id="EST42532.1"/>
    </source>
</evidence>
<dbReference type="EMBL" id="KI546159">
    <property type="protein sequence ID" value="EST42532.1"/>
    <property type="molecule type" value="Genomic_DNA"/>
</dbReference>
<gene>
    <name evidence="1" type="ORF">SS50377_17845</name>
    <name evidence="2" type="ORF">SS50377_27974</name>
</gene>
<dbReference type="AlphaFoldDB" id="V6LDH2"/>
<evidence type="ECO:0000313" key="3">
    <source>
        <dbReference type="Proteomes" id="UP000018208"/>
    </source>
</evidence>
<dbReference type="Proteomes" id="UP000018208">
    <property type="component" value="Unassembled WGS sequence"/>
</dbReference>